<dbReference type="Proteomes" id="UP000019063">
    <property type="component" value="Unassembled WGS sequence"/>
</dbReference>
<dbReference type="Gene3D" id="3.20.20.70">
    <property type="entry name" value="Aldolase class I"/>
    <property type="match status" value="1"/>
</dbReference>
<dbReference type="PRINTS" id="PR01545">
    <property type="entry name" value="THEMAYE10DUF"/>
</dbReference>
<feature type="signal peptide" evidence="1">
    <location>
        <begin position="1"/>
        <end position="19"/>
    </location>
</feature>
<dbReference type="InterPro" id="IPR016062">
    <property type="entry name" value="TM1410-rel"/>
</dbReference>
<evidence type="ECO:0000256" key="1">
    <source>
        <dbReference type="SAM" id="SignalP"/>
    </source>
</evidence>
<dbReference type="PANTHER" id="PTHR35882:SF2">
    <property type="entry name" value="PELA"/>
    <property type="match status" value="1"/>
</dbReference>
<dbReference type="eggNOG" id="COG2342">
    <property type="taxonomic scope" value="Bacteria"/>
</dbReference>
<proteinExistence type="predicted"/>
<evidence type="ECO:0000313" key="3">
    <source>
        <dbReference type="Proteomes" id="UP000019063"/>
    </source>
</evidence>
<comment type="caution">
    <text evidence="2">The sequence shown here is derived from an EMBL/GenBank/DDBJ whole genome shotgun (WGS) entry which is preliminary data.</text>
</comment>
<accession>W4HJE1</accession>
<dbReference type="AlphaFoldDB" id="W4HJE1"/>
<organism evidence="2 3">
    <name type="scientific">Roseivivax marinus</name>
    <dbReference type="NCBI Taxonomy" id="1379903"/>
    <lineage>
        <taxon>Bacteria</taxon>
        <taxon>Pseudomonadati</taxon>
        <taxon>Pseudomonadota</taxon>
        <taxon>Alphaproteobacteria</taxon>
        <taxon>Rhodobacterales</taxon>
        <taxon>Roseobacteraceae</taxon>
        <taxon>Roseivivax</taxon>
    </lineage>
</organism>
<gene>
    <name evidence="2" type="ORF">ATO8_09898</name>
</gene>
<reference evidence="2 3" key="1">
    <citation type="journal article" date="2014" name="Antonie Van Leeuwenhoek">
        <title>Roseivivax atlanticus sp. nov., isolated from surface seawater of the Atlantic Ocean.</title>
        <authorList>
            <person name="Li G."/>
            <person name="Lai Q."/>
            <person name="Liu X."/>
            <person name="Sun F."/>
            <person name="Shao Z."/>
        </authorList>
    </citation>
    <scope>NUCLEOTIDE SEQUENCE [LARGE SCALE GENOMIC DNA]</scope>
    <source>
        <strain evidence="2 3">22II-s10s</strain>
    </source>
</reference>
<name>W4HJE1_9RHOB</name>
<evidence type="ECO:0000313" key="2">
    <source>
        <dbReference type="EMBL" id="ETW12847.1"/>
    </source>
</evidence>
<keyword evidence="1" id="KW-0732">Signal</keyword>
<dbReference type="InterPro" id="IPR017853">
    <property type="entry name" value="GH"/>
</dbReference>
<dbReference type="SUPFAM" id="SSF51445">
    <property type="entry name" value="(Trans)glycosidases"/>
    <property type="match status" value="1"/>
</dbReference>
<dbReference type="EMBL" id="AQQW01000005">
    <property type="protein sequence ID" value="ETW12847.1"/>
    <property type="molecule type" value="Genomic_DNA"/>
</dbReference>
<protein>
    <submittedName>
        <fullName evidence="2">Uncharacterized protein</fullName>
    </submittedName>
</protein>
<dbReference type="PANTHER" id="PTHR35882">
    <property type="entry name" value="PELA"/>
    <property type="match status" value="1"/>
</dbReference>
<dbReference type="STRING" id="1379903.ATO8_09898"/>
<sequence>MIRAARFVGAALMTLGATAASAECDGGRATRMAAALEDGFGVQYWGEGYDADTLAAAPHGLLIVEAARIGAPDSADGHEVLFTPDEMRRINHDGARPVLVYLNLTEVEPWRDYWPDDGSTPVWVGPETASGDKLAAFWRPEWEALLRDRVRRLLATGADGLFLDDALNYFAAGSMAPGGSGAPADVPGAARTLMALVQSVASEARTIDCDALIVMNNGVFLGRDAGPASAGAFRAVTDAVDGILVEDALGGADHPDLHAALTEDWSVAGVPILTIDYAGAGAAVALADRARRRGYRPYIVPNGAFSQLFLSRPLTR</sequence>
<dbReference type="RefSeq" id="WP_043844228.1">
    <property type="nucleotide sequence ID" value="NZ_AQQW01000005.1"/>
</dbReference>
<dbReference type="InterPro" id="IPR013785">
    <property type="entry name" value="Aldolase_TIM"/>
</dbReference>
<feature type="chain" id="PRO_5004843289" evidence="1">
    <location>
        <begin position="20"/>
        <end position="316"/>
    </location>
</feature>
<keyword evidence="3" id="KW-1185">Reference proteome</keyword>